<dbReference type="Gene3D" id="3.30.710.10">
    <property type="entry name" value="Potassium Channel Kv1.1, Chain A"/>
    <property type="match status" value="2"/>
</dbReference>
<dbReference type="SUPFAM" id="SSF49785">
    <property type="entry name" value="Galactose-binding domain-like"/>
    <property type="match status" value="2"/>
</dbReference>
<reference evidence="3" key="2">
    <citation type="submission" date="2020-05" db="UniProtKB">
        <authorList>
            <consortium name="EnsemblMetazoa"/>
        </authorList>
    </citation>
    <scope>IDENTIFICATION</scope>
    <source>
        <strain evidence="3">ACHKN1017</strain>
    </source>
</reference>
<dbReference type="Pfam" id="PF00754">
    <property type="entry name" value="F5_F8_type_C"/>
    <property type="match status" value="2"/>
</dbReference>
<dbReference type="STRING" id="43041.A0A182K3X8"/>
<feature type="domain" description="BTB" evidence="2">
    <location>
        <begin position="44"/>
        <end position="110"/>
    </location>
</feature>
<dbReference type="Gene3D" id="1.25.40.420">
    <property type="match status" value="2"/>
</dbReference>
<dbReference type="CDD" id="cd18287">
    <property type="entry name" value="BTB_POZ_BTBD9"/>
    <property type="match status" value="1"/>
</dbReference>
<sequence>MSSQSSGMAGSQHTSSTLTRNHEIELTARFSEQMAQLCMSSDYSDVTFIVKNQRIPAHRVILAARSEYFRALLYGGLQETKQNEITLNIPLKAFRCLLKYIYSGSMSLMQMKEEHLLDTLGLANQYGFADLEMAISDYLRQVLSLGNVCAILDAARLFALDGLTSVCHSFMDRNATDILQHKSFRHLSLDSLCSLLLRDSFFAREVEIFQAVFDWCRCNADSVPDVDVIVMKVRFELMSLEELLTVVRPSGILDPDRLLDAIGEKISSKQLPYRPEENVATPKFNSRTIHGELRSALLDGDTMSYDMEKGYTRHSISETGDSSGIIVELGKLFIINHIKVLLWDRDTRSYSYYIEVSVNQRNWERIIDHRKYYCRSWQYLYFPAQAVRYIRLVGTHNTVNKVFHVVALEAMFTEATTPVVDGILQPTYNVATVERSATVVEGVSRTRNVLLNGDVKNYDWDSGYTCHQIGTGVILIQLGQPYWIDSLRVLLWDCDNRSYSFYIEVSANMKDWEVVVDKQSEHLKSWQHFAFHPKVVVYIRIVGTHNTANEMFHCVHFECPSQEPEFLRRERAIPTDSGGEQTEEEPSVVVEEEATFSTASFVECDLDLEDPAILSRLPEECKNVNDATKALMLEEAATFKRFHKKLLDYEADQATGPANSDELHMDMAFRNKLYTAGNLHACLNGTESLDEYIQCVIVKRQIMLALYFIMTSASMIDHSDQVLVSLGELCISDDYSDVTFVIEKDRIPAHRAILAARSEYFRALLYGGLEESKQNEITLGVPSIAFKHLLRFIYTGSVELKDMELDNLLNLLGLAHQYGITALEKNISDYLCGLFAIDNVFSILEEVLLLDLQDLIDTCYTFIDQNAGSVMKHESFCNLSYDTLSGILDRDSLNIEEIDIFQAILKWCKNNDDVGGKKKPLYEKVRYTAIPRKQLLTIVRPTGALNPNQLLDIICTQDSTGVYPYRAHSSPGKNVAENAKLEWTADKGLNQACFDLGKRYFLNYVYLTITRPHSRSNYDTSYEESLSVSSDGKAWSLISRGTDSTCHFARHPSVSFPLQPVRHICFKTPFYEPNSNISISAMLNPFQKAQTHDMSPKRDR</sequence>
<dbReference type="GO" id="GO:0050804">
    <property type="term" value="P:modulation of chemical synaptic transmission"/>
    <property type="evidence" value="ECO:0007669"/>
    <property type="project" value="TreeGrafter"/>
</dbReference>
<accession>A0A182K3X8</accession>
<evidence type="ECO:0000313" key="3">
    <source>
        <dbReference type="EnsemblMetazoa" id="ACHR005463-PA"/>
    </source>
</evidence>
<dbReference type="FunFam" id="2.60.120.260:FF:000051">
    <property type="entry name" value="BTB/POZ domain-containing protein 9"/>
    <property type="match status" value="1"/>
</dbReference>
<keyword evidence="4" id="KW-1185">Reference proteome</keyword>
<feature type="domain" description="BTB" evidence="2">
    <location>
        <begin position="736"/>
        <end position="802"/>
    </location>
</feature>
<dbReference type="InterPro" id="IPR011333">
    <property type="entry name" value="SKP1/BTB/POZ_sf"/>
</dbReference>
<dbReference type="Gene3D" id="2.60.120.260">
    <property type="entry name" value="Galactose-binding domain-like"/>
    <property type="match status" value="2"/>
</dbReference>
<proteinExistence type="predicted"/>
<dbReference type="Pfam" id="PF07707">
    <property type="entry name" value="BACK"/>
    <property type="match status" value="2"/>
</dbReference>
<dbReference type="InterPro" id="IPR000421">
    <property type="entry name" value="FA58C"/>
</dbReference>
<dbReference type="GO" id="GO:0005737">
    <property type="term" value="C:cytoplasm"/>
    <property type="evidence" value="ECO:0007669"/>
    <property type="project" value="TreeGrafter"/>
</dbReference>
<dbReference type="SUPFAM" id="SSF54695">
    <property type="entry name" value="POZ domain"/>
    <property type="match status" value="2"/>
</dbReference>
<dbReference type="SMART" id="SM00225">
    <property type="entry name" value="BTB"/>
    <property type="match status" value="2"/>
</dbReference>
<dbReference type="EnsemblMetazoa" id="ACHR005463-RA">
    <property type="protein sequence ID" value="ACHR005463-PA"/>
    <property type="gene ID" value="ACHR005463"/>
</dbReference>
<dbReference type="PANTHER" id="PTHR46306:SF1">
    <property type="entry name" value="BTB_POZ DOMAIN-CONTAINING PROTEIN 9"/>
    <property type="match status" value="1"/>
</dbReference>
<dbReference type="InterPro" id="IPR008979">
    <property type="entry name" value="Galactose-bd-like_sf"/>
</dbReference>
<dbReference type="AlphaFoldDB" id="A0A182K3X8"/>
<dbReference type="InterPro" id="IPR011705">
    <property type="entry name" value="BACK"/>
</dbReference>
<protein>
    <recommendedName>
        <fullName evidence="1">BTB/POZ domain-containing protein 9</fullName>
    </recommendedName>
</protein>
<dbReference type="FunFam" id="1.25.40.420:FF:000005">
    <property type="entry name" value="BTB/POZ domain-containing protein 9"/>
    <property type="match status" value="2"/>
</dbReference>
<reference evidence="4" key="1">
    <citation type="submission" date="2013-03" db="EMBL/GenBank/DDBJ databases">
        <title>The Genome Sequence of Anopheles christyi ACHKN1017.</title>
        <authorList>
            <consortium name="The Broad Institute Genomics Platform"/>
            <person name="Neafsey D.E."/>
            <person name="Besansky N."/>
            <person name="Walker B."/>
            <person name="Young S.K."/>
            <person name="Zeng Q."/>
            <person name="Gargeya S."/>
            <person name="Fitzgerald M."/>
            <person name="Haas B."/>
            <person name="Abouelleil A."/>
            <person name="Allen A.W."/>
            <person name="Alvarado L."/>
            <person name="Arachchi H.M."/>
            <person name="Berlin A.M."/>
            <person name="Chapman S.B."/>
            <person name="Gainer-Dewar J."/>
            <person name="Goldberg J."/>
            <person name="Griggs A."/>
            <person name="Gujja S."/>
            <person name="Hansen M."/>
            <person name="Howarth C."/>
            <person name="Imamovic A."/>
            <person name="Ireland A."/>
            <person name="Larimer J."/>
            <person name="McCowan C."/>
            <person name="Murphy C."/>
            <person name="Pearson M."/>
            <person name="Poon T.W."/>
            <person name="Priest M."/>
            <person name="Roberts A."/>
            <person name="Saif S."/>
            <person name="Shea T."/>
            <person name="Sisk P."/>
            <person name="Sykes S."/>
            <person name="Wortman J."/>
            <person name="Nusbaum C."/>
            <person name="Birren B."/>
        </authorList>
    </citation>
    <scope>NUCLEOTIDE SEQUENCE [LARGE SCALE GENOMIC DNA]</scope>
    <source>
        <strain evidence="4">ACHKN1017</strain>
    </source>
</reference>
<dbReference type="VEuPathDB" id="VectorBase:ACHR005463"/>
<dbReference type="GO" id="GO:0008344">
    <property type="term" value="P:adult locomotory behavior"/>
    <property type="evidence" value="ECO:0007669"/>
    <property type="project" value="TreeGrafter"/>
</dbReference>
<dbReference type="InterPro" id="IPR052407">
    <property type="entry name" value="BTB_POZ_domain_cont_9"/>
</dbReference>
<dbReference type="Proteomes" id="UP000075881">
    <property type="component" value="Unassembled WGS sequence"/>
</dbReference>
<dbReference type="PROSITE" id="PS50097">
    <property type="entry name" value="BTB"/>
    <property type="match status" value="2"/>
</dbReference>
<dbReference type="PANTHER" id="PTHR46306">
    <property type="entry name" value="BTB/POZ DOMAIN-CONTAINING PROTEIN 9"/>
    <property type="match status" value="1"/>
</dbReference>
<evidence type="ECO:0000313" key="4">
    <source>
        <dbReference type="Proteomes" id="UP000075881"/>
    </source>
</evidence>
<dbReference type="GO" id="GO:0048512">
    <property type="term" value="P:circadian behavior"/>
    <property type="evidence" value="ECO:0007669"/>
    <property type="project" value="TreeGrafter"/>
</dbReference>
<organism evidence="3 4">
    <name type="scientific">Anopheles christyi</name>
    <dbReference type="NCBI Taxonomy" id="43041"/>
    <lineage>
        <taxon>Eukaryota</taxon>
        <taxon>Metazoa</taxon>
        <taxon>Ecdysozoa</taxon>
        <taxon>Arthropoda</taxon>
        <taxon>Hexapoda</taxon>
        <taxon>Insecta</taxon>
        <taxon>Pterygota</taxon>
        <taxon>Neoptera</taxon>
        <taxon>Endopterygota</taxon>
        <taxon>Diptera</taxon>
        <taxon>Nematocera</taxon>
        <taxon>Culicoidea</taxon>
        <taxon>Culicidae</taxon>
        <taxon>Anophelinae</taxon>
        <taxon>Anopheles</taxon>
    </lineage>
</organism>
<evidence type="ECO:0000259" key="2">
    <source>
        <dbReference type="PROSITE" id="PS50097"/>
    </source>
</evidence>
<dbReference type="Pfam" id="PF00651">
    <property type="entry name" value="BTB"/>
    <property type="match status" value="2"/>
</dbReference>
<dbReference type="SMART" id="SM00875">
    <property type="entry name" value="BACK"/>
    <property type="match status" value="2"/>
</dbReference>
<dbReference type="InterPro" id="IPR000210">
    <property type="entry name" value="BTB/POZ_dom"/>
</dbReference>
<name>A0A182K3X8_9DIPT</name>
<evidence type="ECO:0000256" key="1">
    <source>
        <dbReference type="ARBA" id="ARBA00020216"/>
    </source>
</evidence>
<dbReference type="FunFam" id="3.30.710.10:FF:000042">
    <property type="entry name" value="BTB/POZ domain-containing protein 9"/>
    <property type="match status" value="1"/>
</dbReference>